<dbReference type="EMBL" id="JAGINW010000001">
    <property type="protein sequence ID" value="MBP2323691.1"/>
    <property type="molecule type" value="Genomic_DNA"/>
</dbReference>
<evidence type="ECO:0000256" key="1">
    <source>
        <dbReference type="ARBA" id="ARBA00010641"/>
    </source>
</evidence>
<keyword evidence="3" id="KW-0731">Sigma factor</keyword>
<dbReference type="InterPro" id="IPR014284">
    <property type="entry name" value="RNA_pol_sigma-70_dom"/>
</dbReference>
<comment type="caution">
    <text evidence="8">The sequence shown here is derived from an EMBL/GenBank/DDBJ whole genome shotgun (WGS) entry which is preliminary data.</text>
</comment>
<evidence type="ECO:0000256" key="3">
    <source>
        <dbReference type="ARBA" id="ARBA00023082"/>
    </source>
</evidence>
<dbReference type="Pfam" id="PF08281">
    <property type="entry name" value="Sigma70_r4_2"/>
    <property type="match status" value="1"/>
</dbReference>
<dbReference type="InterPro" id="IPR013249">
    <property type="entry name" value="RNA_pol_sigma70_r4_t2"/>
</dbReference>
<dbReference type="InterPro" id="IPR036388">
    <property type="entry name" value="WH-like_DNA-bd_sf"/>
</dbReference>
<dbReference type="Gene3D" id="1.10.1740.10">
    <property type="match status" value="1"/>
</dbReference>
<dbReference type="InterPro" id="IPR013325">
    <property type="entry name" value="RNA_pol_sigma_r2"/>
</dbReference>
<proteinExistence type="inferred from homology"/>
<organism evidence="8 9">
    <name type="scientific">Kibdelosporangium banguiense</name>
    <dbReference type="NCBI Taxonomy" id="1365924"/>
    <lineage>
        <taxon>Bacteria</taxon>
        <taxon>Bacillati</taxon>
        <taxon>Actinomycetota</taxon>
        <taxon>Actinomycetes</taxon>
        <taxon>Pseudonocardiales</taxon>
        <taxon>Pseudonocardiaceae</taxon>
        <taxon>Kibdelosporangium</taxon>
    </lineage>
</organism>
<dbReference type="InterPro" id="IPR007627">
    <property type="entry name" value="RNA_pol_sigma70_r2"/>
</dbReference>
<dbReference type="Gene3D" id="1.10.10.10">
    <property type="entry name" value="Winged helix-like DNA-binding domain superfamily/Winged helix DNA-binding domain"/>
    <property type="match status" value="1"/>
</dbReference>
<dbReference type="CDD" id="cd06171">
    <property type="entry name" value="Sigma70_r4"/>
    <property type="match status" value="1"/>
</dbReference>
<comment type="similarity">
    <text evidence="1">Belongs to the sigma-70 factor family. ECF subfamily.</text>
</comment>
<evidence type="ECO:0000259" key="6">
    <source>
        <dbReference type="Pfam" id="PF04542"/>
    </source>
</evidence>
<keyword evidence="2" id="KW-0805">Transcription regulation</keyword>
<keyword evidence="5" id="KW-0804">Transcription</keyword>
<dbReference type="RefSeq" id="WP_209640483.1">
    <property type="nucleotide sequence ID" value="NZ_JAGINW010000001.1"/>
</dbReference>
<dbReference type="SUPFAM" id="SSF88946">
    <property type="entry name" value="Sigma2 domain of RNA polymerase sigma factors"/>
    <property type="match status" value="1"/>
</dbReference>
<dbReference type="InterPro" id="IPR013324">
    <property type="entry name" value="RNA_pol_sigma_r3/r4-like"/>
</dbReference>
<evidence type="ECO:0000259" key="7">
    <source>
        <dbReference type="Pfam" id="PF08281"/>
    </source>
</evidence>
<accession>A0ABS4TH68</accession>
<dbReference type="InterPro" id="IPR014325">
    <property type="entry name" value="RNA_pol_sigma-E_actinobac"/>
</dbReference>
<dbReference type="InterPro" id="IPR039425">
    <property type="entry name" value="RNA_pol_sigma-70-like"/>
</dbReference>
<dbReference type="PANTHER" id="PTHR43133">
    <property type="entry name" value="RNA POLYMERASE ECF-TYPE SIGMA FACTO"/>
    <property type="match status" value="1"/>
</dbReference>
<evidence type="ECO:0000256" key="4">
    <source>
        <dbReference type="ARBA" id="ARBA00023125"/>
    </source>
</evidence>
<keyword evidence="4" id="KW-0238">DNA-binding</keyword>
<dbReference type="NCBIfam" id="TIGR02937">
    <property type="entry name" value="sigma70-ECF"/>
    <property type="match status" value="1"/>
</dbReference>
<feature type="domain" description="RNA polymerase sigma-70 region 2" evidence="6">
    <location>
        <begin position="9"/>
        <end position="72"/>
    </location>
</feature>
<evidence type="ECO:0000256" key="2">
    <source>
        <dbReference type="ARBA" id="ARBA00023015"/>
    </source>
</evidence>
<evidence type="ECO:0000313" key="8">
    <source>
        <dbReference type="EMBL" id="MBP2323691.1"/>
    </source>
</evidence>
<dbReference type="Proteomes" id="UP001519332">
    <property type="component" value="Unassembled WGS sequence"/>
</dbReference>
<dbReference type="Pfam" id="PF04542">
    <property type="entry name" value="Sigma70_r2"/>
    <property type="match status" value="1"/>
</dbReference>
<gene>
    <name evidence="8" type="ORF">JOF56_004076</name>
</gene>
<keyword evidence="9" id="KW-1185">Reference proteome</keyword>
<reference evidence="8 9" key="1">
    <citation type="submission" date="2021-03" db="EMBL/GenBank/DDBJ databases">
        <title>Sequencing the genomes of 1000 actinobacteria strains.</title>
        <authorList>
            <person name="Klenk H.-P."/>
        </authorList>
    </citation>
    <scope>NUCLEOTIDE SEQUENCE [LARGE SCALE GENOMIC DNA]</scope>
    <source>
        <strain evidence="8 9">DSM 46670</strain>
    </source>
</reference>
<sequence length="165" mass="18758">MTFDEFMTARLPALLRYAAVLTGDVHLAEDIVQEVLVRTHRKWRRIGTLDLPERYVRRMITNEFLSWRRRKSSQDMPVAPADMAEFGFEATDMAGRYAERDALSAQIDRLPRAQQAVLVLRYICDLPDAEIASLMGCRPSSVRSYASRALATLRTVVPLEGKGSR</sequence>
<protein>
    <submittedName>
        <fullName evidence="8">RNA polymerase sigma-70 factor (Sigma-E family)</fullName>
    </submittedName>
</protein>
<dbReference type="PANTHER" id="PTHR43133:SF50">
    <property type="entry name" value="ECF RNA POLYMERASE SIGMA FACTOR SIGM"/>
    <property type="match status" value="1"/>
</dbReference>
<dbReference type="NCBIfam" id="TIGR02983">
    <property type="entry name" value="SigE-fam_strep"/>
    <property type="match status" value="1"/>
</dbReference>
<dbReference type="SUPFAM" id="SSF88659">
    <property type="entry name" value="Sigma3 and sigma4 domains of RNA polymerase sigma factors"/>
    <property type="match status" value="1"/>
</dbReference>
<evidence type="ECO:0000256" key="5">
    <source>
        <dbReference type="ARBA" id="ARBA00023163"/>
    </source>
</evidence>
<evidence type="ECO:0000313" key="9">
    <source>
        <dbReference type="Proteomes" id="UP001519332"/>
    </source>
</evidence>
<name>A0ABS4TH68_9PSEU</name>
<feature type="domain" description="RNA polymerase sigma factor 70 region 4 type 2" evidence="7">
    <location>
        <begin position="101"/>
        <end position="153"/>
    </location>
</feature>